<keyword evidence="2" id="KW-1185">Reference proteome</keyword>
<keyword evidence="1" id="KW-0812">Transmembrane</keyword>
<proteinExistence type="predicted"/>
<name>A0A6I9WJP6_9HYME</name>
<evidence type="ECO:0000313" key="2">
    <source>
        <dbReference type="Proteomes" id="UP000504615"/>
    </source>
</evidence>
<keyword evidence="1" id="KW-0472">Membrane</keyword>
<evidence type="ECO:0000256" key="1">
    <source>
        <dbReference type="SAM" id="Phobius"/>
    </source>
</evidence>
<dbReference type="KEGG" id="pbar:105431080"/>
<reference evidence="3" key="1">
    <citation type="submission" date="2025-08" db="UniProtKB">
        <authorList>
            <consortium name="RefSeq"/>
        </authorList>
    </citation>
    <scope>IDENTIFICATION</scope>
</reference>
<dbReference type="RefSeq" id="XP_011643331.1">
    <property type="nucleotide sequence ID" value="XM_011645029.2"/>
</dbReference>
<protein>
    <submittedName>
        <fullName evidence="3">Uncharacterized protein LOC105431080</fullName>
    </submittedName>
</protein>
<feature type="transmembrane region" description="Helical" evidence="1">
    <location>
        <begin position="6"/>
        <end position="24"/>
    </location>
</feature>
<gene>
    <name evidence="3" type="primary">LOC105431080</name>
</gene>
<accession>A0A6I9WJP6</accession>
<dbReference type="OrthoDB" id="6575720at2759"/>
<keyword evidence="1" id="KW-1133">Transmembrane helix</keyword>
<dbReference type="AlphaFoldDB" id="A0A6I9WJP6"/>
<dbReference type="GeneID" id="105431080"/>
<organism evidence="2 3">
    <name type="scientific">Pogonomyrmex barbatus</name>
    <name type="common">red harvester ant</name>
    <dbReference type="NCBI Taxonomy" id="144034"/>
    <lineage>
        <taxon>Eukaryota</taxon>
        <taxon>Metazoa</taxon>
        <taxon>Ecdysozoa</taxon>
        <taxon>Arthropoda</taxon>
        <taxon>Hexapoda</taxon>
        <taxon>Insecta</taxon>
        <taxon>Pterygota</taxon>
        <taxon>Neoptera</taxon>
        <taxon>Endopterygota</taxon>
        <taxon>Hymenoptera</taxon>
        <taxon>Apocrita</taxon>
        <taxon>Aculeata</taxon>
        <taxon>Formicoidea</taxon>
        <taxon>Formicidae</taxon>
        <taxon>Myrmicinae</taxon>
        <taxon>Pogonomyrmex</taxon>
    </lineage>
</organism>
<evidence type="ECO:0000313" key="3">
    <source>
        <dbReference type="RefSeq" id="XP_011643331.1"/>
    </source>
</evidence>
<dbReference type="Proteomes" id="UP000504615">
    <property type="component" value="Unplaced"/>
</dbReference>
<sequence>MSSIVVYLFFCAFWITIFNNVQLTKTEDVLDKIKTGLQYASNYLETAKDIADLVSKSLGHKQKQKRGEDENDQIKQSFGPSNLISAFFRLIGFDSQKVAAVAVNSVIFLAQMISTLFGLKSSQNNISRNIDIDKELTWNPLKFTLENKNEKIRNLVDQARNPNLPNQLIARMTGSDTACIKLLLCKSSPVIRAAQNSLNNKSQSYVHRIIGWLPSKEEFETNNDECEDKHIDCHLFSSR</sequence>